<gene>
    <name evidence="2" type="ORF">LMG26858_06223</name>
</gene>
<keyword evidence="1" id="KW-1133">Transmembrane helix</keyword>
<evidence type="ECO:0000313" key="2">
    <source>
        <dbReference type="EMBL" id="CAB3928416.1"/>
    </source>
</evidence>
<keyword evidence="3" id="KW-1185">Reference proteome</keyword>
<protein>
    <submittedName>
        <fullName evidence="2">Uncharacterized protein</fullName>
    </submittedName>
</protein>
<feature type="transmembrane region" description="Helical" evidence="1">
    <location>
        <begin position="85"/>
        <end position="105"/>
    </location>
</feature>
<keyword evidence="1" id="KW-0472">Membrane</keyword>
<name>A0A6S7EUC4_9BURK</name>
<accession>A0A6S7EUC4</accession>
<feature type="transmembrane region" description="Helical" evidence="1">
    <location>
        <begin position="54"/>
        <end position="73"/>
    </location>
</feature>
<reference evidence="2 3" key="1">
    <citation type="submission" date="2020-04" db="EMBL/GenBank/DDBJ databases">
        <authorList>
            <person name="De Canck E."/>
        </authorList>
    </citation>
    <scope>NUCLEOTIDE SEQUENCE [LARGE SCALE GENOMIC DNA]</scope>
    <source>
        <strain evidence="2 3">LMG 26858</strain>
    </source>
</reference>
<keyword evidence="1" id="KW-0812">Transmembrane</keyword>
<dbReference type="RefSeq" id="WP_175211724.1">
    <property type="nucleotide sequence ID" value="NZ_CADILG010000105.1"/>
</dbReference>
<dbReference type="Proteomes" id="UP000494117">
    <property type="component" value="Unassembled WGS sequence"/>
</dbReference>
<organism evidence="2 3">
    <name type="scientific">Achromobacter anxifer</name>
    <dbReference type="NCBI Taxonomy" id="1287737"/>
    <lineage>
        <taxon>Bacteria</taxon>
        <taxon>Pseudomonadati</taxon>
        <taxon>Pseudomonadota</taxon>
        <taxon>Betaproteobacteria</taxon>
        <taxon>Burkholderiales</taxon>
        <taxon>Alcaligenaceae</taxon>
        <taxon>Achromobacter</taxon>
    </lineage>
</organism>
<proteinExistence type="predicted"/>
<dbReference type="EMBL" id="CADILG010000105">
    <property type="protein sequence ID" value="CAB3928416.1"/>
    <property type="molecule type" value="Genomic_DNA"/>
</dbReference>
<evidence type="ECO:0000313" key="3">
    <source>
        <dbReference type="Proteomes" id="UP000494117"/>
    </source>
</evidence>
<sequence>MREVLATIAESGMLMAQSTAYLVPAAGILALIICRWPQHFGRLGTPSFRRGISAGMLAVWIFALVLLGMFYWLATNHDSGYEFPLLGLMPYMSPSLLTALVVLLVHRRMAKRERGHE</sequence>
<dbReference type="AlphaFoldDB" id="A0A6S7EUC4"/>
<feature type="transmembrane region" description="Helical" evidence="1">
    <location>
        <begin position="12"/>
        <end position="33"/>
    </location>
</feature>
<evidence type="ECO:0000256" key="1">
    <source>
        <dbReference type="SAM" id="Phobius"/>
    </source>
</evidence>